<organism evidence="2 3">
    <name type="scientific">Pleurodeles waltl</name>
    <name type="common">Iberian ribbed newt</name>
    <dbReference type="NCBI Taxonomy" id="8319"/>
    <lineage>
        <taxon>Eukaryota</taxon>
        <taxon>Metazoa</taxon>
        <taxon>Chordata</taxon>
        <taxon>Craniata</taxon>
        <taxon>Vertebrata</taxon>
        <taxon>Euteleostomi</taxon>
        <taxon>Amphibia</taxon>
        <taxon>Batrachia</taxon>
        <taxon>Caudata</taxon>
        <taxon>Salamandroidea</taxon>
        <taxon>Salamandridae</taxon>
        <taxon>Pleurodelinae</taxon>
        <taxon>Pleurodeles</taxon>
    </lineage>
</organism>
<sequence>MRVRTHGQQKRTASSERASARSDGLLPLHIGEVESVTSWVALLTLLYHALADGLDWPGCLALRRRCNKAVYVTRLDPWLTFAGYQLRGTSPWYLVLFS</sequence>
<name>A0AAV7P7J9_PLEWA</name>
<feature type="region of interest" description="Disordered" evidence="1">
    <location>
        <begin position="1"/>
        <end position="20"/>
    </location>
</feature>
<accession>A0AAV7P7J9</accession>
<evidence type="ECO:0000313" key="3">
    <source>
        <dbReference type="Proteomes" id="UP001066276"/>
    </source>
</evidence>
<proteinExistence type="predicted"/>
<comment type="caution">
    <text evidence="2">The sequence shown here is derived from an EMBL/GenBank/DDBJ whole genome shotgun (WGS) entry which is preliminary data.</text>
</comment>
<reference evidence="2" key="1">
    <citation type="journal article" date="2022" name="bioRxiv">
        <title>Sequencing and chromosome-scale assembly of the giantPleurodeles waltlgenome.</title>
        <authorList>
            <person name="Brown T."/>
            <person name="Elewa A."/>
            <person name="Iarovenko S."/>
            <person name="Subramanian E."/>
            <person name="Araus A.J."/>
            <person name="Petzold A."/>
            <person name="Susuki M."/>
            <person name="Suzuki K.-i.T."/>
            <person name="Hayashi T."/>
            <person name="Toyoda A."/>
            <person name="Oliveira C."/>
            <person name="Osipova E."/>
            <person name="Leigh N.D."/>
            <person name="Simon A."/>
            <person name="Yun M.H."/>
        </authorList>
    </citation>
    <scope>NUCLEOTIDE SEQUENCE</scope>
    <source>
        <strain evidence="2">20211129_DDA</strain>
        <tissue evidence="2">Liver</tissue>
    </source>
</reference>
<evidence type="ECO:0000256" key="1">
    <source>
        <dbReference type="SAM" id="MobiDB-lite"/>
    </source>
</evidence>
<dbReference type="Proteomes" id="UP001066276">
    <property type="component" value="Chromosome 7"/>
</dbReference>
<dbReference type="EMBL" id="JANPWB010000011">
    <property type="protein sequence ID" value="KAJ1122839.1"/>
    <property type="molecule type" value="Genomic_DNA"/>
</dbReference>
<protein>
    <submittedName>
        <fullName evidence="2">Uncharacterized protein</fullName>
    </submittedName>
</protein>
<keyword evidence="3" id="KW-1185">Reference proteome</keyword>
<gene>
    <name evidence="2" type="ORF">NDU88_001312</name>
</gene>
<dbReference type="AlphaFoldDB" id="A0AAV7P7J9"/>
<evidence type="ECO:0000313" key="2">
    <source>
        <dbReference type="EMBL" id="KAJ1122839.1"/>
    </source>
</evidence>